<evidence type="ECO:0000256" key="7">
    <source>
        <dbReference type="ARBA" id="ARBA00023136"/>
    </source>
</evidence>
<evidence type="ECO:0000259" key="8">
    <source>
        <dbReference type="PROSITE" id="PS50893"/>
    </source>
</evidence>
<evidence type="ECO:0000256" key="5">
    <source>
        <dbReference type="ARBA" id="ARBA00022741"/>
    </source>
</evidence>
<reference evidence="9 10" key="1">
    <citation type="submission" date="2024-05" db="EMBL/GenBank/DDBJ databases">
        <title>Genome sequencing of Marine Estuary Bacteria, Pseudoalteromonas distincta strain FA, Psychrobacter proteolyticus strain EA, and Shewanella baltica strain CA.</title>
        <authorList>
            <person name="Dieffenbach S.A."/>
            <person name="Maclea K.S."/>
        </authorList>
    </citation>
    <scope>NUCLEOTIDE SEQUENCE [LARGE SCALE GENOMIC DNA]</scope>
    <source>
        <strain evidence="9 10">EA</strain>
    </source>
</reference>
<dbReference type="InterPro" id="IPR027417">
    <property type="entry name" value="P-loop_NTPase"/>
</dbReference>
<dbReference type="PANTHER" id="PTHR43297:SF7">
    <property type="entry name" value="D,D-DIPEPTIDE TRANSPORT ATP-BINDING PROTEIN DDPD-RELATED"/>
    <property type="match status" value="1"/>
</dbReference>
<dbReference type="Proteomes" id="UP001414441">
    <property type="component" value="Unassembled WGS sequence"/>
</dbReference>
<name>A0ABV0D446_9GAMM</name>
<organism evidence="9 10">
    <name type="scientific">Psychrobacter proteolyticus</name>
    <dbReference type="NCBI Taxonomy" id="147825"/>
    <lineage>
        <taxon>Bacteria</taxon>
        <taxon>Pseudomonadati</taxon>
        <taxon>Pseudomonadota</taxon>
        <taxon>Gammaproteobacteria</taxon>
        <taxon>Moraxellales</taxon>
        <taxon>Moraxellaceae</taxon>
        <taxon>Psychrobacter</taxon>
    </lineage>
</organism>
<dbReference type="CDD" id="cd03257">
    <property type="entry name" value="ABC_NikE_OppD_transporters"/>
    <property type="match status" value="1"/>
</dbReference>
<feature type="domain" description="ABC transporter" evidence="8">
    <location>
        <begin position="45"/>
        <end position="292"/>
    </location>
</feature>
<dbReference type="SUPFAM" id="SSF52540">
    <property type="entry name" value="P-loop containing nucleoside triphosphate hydrolases"/>
    <property type="match status" value="1"/>
</dbReference>
<keyword evidence="5" id="KW-0547">Nucleotide-binding</keyword>
<dbReference type="InterPro" id="IPR050388">
    <property type="entry name" value="ABC_Ni/Peptide_Import"/>
</dbReference>
<dbReference type="NCBIfam" id="TIGR01727">
    <property type="entry name" value="oligo_HPY"/>
    <property type="match status" value="1"/>
</dbReference>
<dbReference type="InterPro" id="IPR013563">
    <property type="entry name" value="Oligopep_ABC_C"/>
</dbReference>
<evidence type="ECO:0000313" key="10">
    <source>
        <dbReference type="Proteomes" id="UP001414441"/>
    </source>
</evidence>
<dbReference type="PROSITE" id="PS00211">
    <property type="entry name" value="ABC_TRANSPORTER_1"/>
    <property type="match status" value="1"/>
</dbReference>
<dbReference type="InterPro" id="IPR003593">
    <property type="entry name" value="AAA+_ATPase"/>
</dbReference>
<dbReference type="Pfam" id="PF00005">
    <property type="entry name" value="ABC_tran"/>
    <property type="match status" value="1"/>
</dbReference>
<dbReference type="InterPro" id="IPR003439">
    <property type="entry name" value="ABC_transporter-like_ATP-bd"/>
</dbReference>
<protein>
    <submittedName>
        <fullName evidence="9">Oligopeptide ABC transporter ATP-binding protein OppD</fullName>
    </submittedName>
</protein>
<keyword evidence="6 9" id="KW-0067">ATP-binding</keyword>
<keyword evidence="7" id="KW-0472">Membrane</keyword>
<dbReference type="InterPro" id="IPR017871">
    <property type="entry name" value="ABC_transporter-like_CS"/>
</dbReference>
<comment type="similarity">
    <text evidence="2">Belongs to the ABC transporter superfamily.</text>
</comment>
<evidence type="ECO:0000256" key="6">
    <source>
        <dbReference type="ARBA" id="ARBA00022840"/>
    </source>
</evidence>
<dbReference type="PROSITE" id="PS50893">
    <property type="entry name" value="ABC_TRANSPORTER_2"/>
    <property type="match status" value="1"/>
</dbReference>
<evidence type="ECO:0000256" key="2">
    <source>
        <dbReference type="ARBA" id="ARBA00005417"/>
    </source>
</evidence>
<accession>A0ABV0D446</accession>
<dbReference type="PANTHER" id="PTHR43297">
    <property type="entry name" value="OLIGOPEPTIDE TRANSPORT ATP-BINDING PROTEIN APPD"/>
    <property type="match status" value="1"/>
</dbReference>
<evidence type="ECO:0000256" key="1">
    <source>
        <dbReference type="ARBA" id="ARBA00004417"/>
    </source>
</evidence>
<evidence type="ECO:0000256" key="3">
    <source>
        <dbReference type="ARBA" id="ARBA00022448"/>
    </source>
</evidence>
<dbReference type="SMART" id="SM00382">
    <property type="entry name" value="AAA"/>
    <property type="match status" value="1"/>
</dbReference>
<keyword evidence="10" id="KW-1185">Reference proteome</keyword>
<proteinExistence type="inferred from homology"/>
<dbReference type="GO" id="GO:0005524">
    <property type="term" value="F:ATP binding"/>
    <property type="evidence" value="ECO:0007669"/>
    <property type="project" value="UniProtKB-KW"/>
</dbReference>
<dbReference type="NCBIfam" id="NF007010">
    <property type="entry name" value="PRK09473.1"/>
    <property type="match status" value="1"/>
</dbReference>
<evidence type="ECO:0000256" key="4">
    <source>
        <dbReference type="ARBA" id="ARBA00022475"/>
    </source>
</evidence>
<comment type="subcellular location">
    <subcellularLocation>
        <location evidence="1">Cell inner membrane</location>
        <topology evidence="1">Peripheral membrane protein</topology>
    </subcellularLocation>
</comment>
<dbReference type="Pfam" id="PF08352">
    <property type="entry name" value="oligo_HPY"/>
    <property type="match status" value="1"/>
</dbReference>
<dbReference type="Gene3D" id="3.40.50.300">
    <property type="entry name" value="P-loop containing nucleotide triphosphate hydrolases"/>
    <property type="match status" value="1"/>
</dbReference>
<sequence>MSIQDSNSAPEKVDSTVRKVSADSVLNAQANQAKQISQESSLLAVKDLSVQFTTEDGLVTAVNGLNFNLHDGETLGIVGESGSGKSQTAFAIMGLLAKNGRTKGSVKFEGNELLGLSQRALNKIRAEQIAMIFQDPMTSLNPYMKIGDQLAEVLILHKGMSKKDAWAESIRMLDAVKIPEAKKRIGMYPHEFSGGMRQRVMIAMALLCRPKLLIADEPTTALDVTVQAQIMVLLNELKRDFGTTIIMITHDLGVVAGICDRVLVMYAGRTMAYGETEEIFYTPTHPYTIGLLKAIPRLDDDKGKLETIPGSPPNLLNLPTGCPFHERCTHAMDICRDVPPPLEFLPNERQRACHWHPEMQIDDSADVTKGMATDTDINNLSTLEG</sequence>
<keyword evidence="4" id="KW-1003">Cell membrane</keyword>
<evidence type="ECO:0000313" key="9">
    <source>
        <dbReference type="EMBL" id="MEN8625451.1"/>
    </source>
</evidence>
<comment type="caution">
    <text evidence="9">The sequence shown here is derived from an EMBL/GenBank/DDBJ whole genome shotgun (WGS) entry which is preliminary data.</text>
</comment>
<dbReference type="EMBL" id="JBDLOB010000002">
    <property type="protein sequence ID" value="MEN8625451.1"/>
    <property type="molecule type" value="Genomic_DNA"/>
</dbReference>
<keyword evidence="3" id="KW-0813">Transport</keyword>
<dbReference type="RefSeq" id="WP_347162728.1">
    <property type="nucleotide sequence ID" value="NZ_JBDLOB010000002.1"/>
</dbReference>
<gene>
    <name evidence="9" type="primary">oppD</name>
    <name evidence="9" type="ORF">ABFV72_05455</name>
</gene>